<dbReference type="Gramene" id="AET7Gv20051600.2">
    <property type="protein sequence ID" value="AET7Gv20051600.2"/>
    <property type="gene ID" value="AET7Gv20051600"/>
</dbReference>
<dbReference type="InterPro" id="IPR017930">
    <property type="entry name" value="Myb_dom"/>
</dbReference>
<evidence type="ECO:0000256" key="3">
    <source>
        <dbReference type="ARBA" id="ARBA00023015"/>
    </source>
</evidence>
<dbReference type="PANTHER" id="PTHR10641:SF1297">
    <property type="entry name" value="OS06G0112700 PROTEIN"/>
    <property type="match status" value="1"/>
</dbReference>
<evidence type="ECO:0000256" key="5">
    <source>
        <dbReference type="ARBA" id="ARBA00023163"/>
    </source>
</evidence>
<feature type="domain" description="Myb-like" evidence="8">
    <location>
        <begin position="57"/>
        <end position="109"/>
    </location>
</feature>
<reference evidence="10" key="3">
    <citation type="journal article" date="2017" name="Nature">
        <title>Genome sequence of the progenitor of the wheat D genome Aegilops tauschii.</title>
        <authorList>
            <person name="Luo M.C."/>
            <person name="Gu Y.Q."/>
            <person name="Puiu D."/>
            <person name="Wang H."/>
            <person name="Twardziok S.O."/>
            <person name="Deal K.R."/>
            <person name="Huo N."/>
            <person name="Zhu T."/>
            <person name="Wang L."/>
            <person name="Wang Y."/>
            <person name="McGuire P.E."/>
            <person name="Liu S."/>
            <person name="Long H."/>
            <person name="Ramasamy R.K."/>
            <person name="Rodriguez J.C."/>
            <person name="Van S.L."/>
            <person name="Yuan L."/>
            <person name="Wang Z."/>
            <person name="Xia Z."/>
            <person name="Xiao L."/>
            <person name="Anderson O.D."/>
            <person name="Ouyang S."/>
            <person name="Liang Y."/>
            <person name="Zimin A.V."/>
            <person name="Pertea G."/>
            <person name="Qi P."/>
            <person name="Bennetzen J.L."/>
            <person name="Dai X."/>
            <person name="Dawson M.W."/>
            <person name="Muller H.G."/>
            <person name="Kugler K."/>
            <person name="Rivarola-Duarte L."/>
            <person name="Spannagl M."/>
            <person name="Mayer K.F.X."/>
            <person name="Lu F.H."/>
            <person name="Bevan M.W."/>
            <person name="Leroy P."/>
            <person name="Li P."/>
            <person name="You F.M."/>
            <person name="Sun Q."/>
            <person name="Liu Z."/>
            <person name="Lyons E."/>
            <person name="Wicker T."/>
            <person name="Salzberg S.L."/>
            <person name="Devos K.M."/>
            <person name="Dvorak J."/>
        </authorList>
    </citation>
    <scope>NUCLEOTIDE SEQUENCE [LARGE SCALE GENOMIC DNA]</scope>
    <source>
        <strain evidence="10">cv. AL8/78</strain>
    </source>
</reference>
<feature type="domain" description="HTH myb-type" evidence="9">
    <location>
        <begin position="110"/>
        <end position="164"/>
    </location>
</feature>
<keyword evidence="4" id="KW-0238">DNA-binding</keyword>
<keyword evidence="2" id="KW-0677">Repeat</keyword>
<keyword evidence="3" id="KW-0805">Transcription regulation</keyword>
<dbReference type="CDD" id="cd00167">
    <property type="entry name" value="SANT"/>
    <property type="match status" value="2"/>
</dbReference>
<dbReference type="Proteomes" id="UP000015105">
    <property type="component" value="Chromosome 7D"/>
</dbReference>
<evidence type="ECO:0000256" key="6">
    <source>
        <dbReference type="ARBA" id="ARBA00023242"/>
    </source>
</evidence>
<dbReference type="InterPro" id="IPR015495">
    <property type="entry name" value="Myb_TF_plants"/>
</dbReference>
<evidence type="ECO:0000259" key="9">
    <source>
        <dbReference type="PROSITE" id="PS51294"/>
    </source>
</evidence>
<proteinExistence type="predicted"/>
<evidence type="ECO:0000313" key="10">
    <source>
        <dbReference type="EnsemblPlants" id="AET7Gv20051600.2"/>
    </source>
</evidence>
<evidence type="ECO:0000259" key="8">
    <source>
        <dbReference type="PROSITE" id="PS50090"/>
    </source>
</evidence>
<dbReference type="GO" id="GO:0003677">
    <property type="term" value="F:DNA binding"/>
    <property type="evidence" value="ECO:0007669"/>
    <property type="project" value="UniProtKB-KW"/>
</dbReference>
<dbReference type="SMART" id="SM00717">
    <property type="entry name" value="SANT"/>
    <property type="match status" value="2"/>
</dbReference>
<dbReference type="PROSITE" id="PS51294">
    <property type="entry name" value="HTH_MYB"/>
    <property type="match status" value="2"/>
</dbReference>
<dbReference type="PANTHER" id="PTHR10641">
    <property type="entry name" value="MYB FAMILY TRANSCRIPTION FACTOR"/>
    <property type="match status" value="1"/>
</dbReference>
<comment type="subcellular location">
    <subcellularLocation>
        <location evidence="1">Nucleus</location>
    </subcellularLocation>
</comment>
<protein>
    <submittedName>
        <fullName evidence="10">Uncharacterized protein</fullName>
    </submittedName>
</protein>
<dbReference type="Gene3D" id="1.10.10.60">
    <property type="entry name" value="Homeodomain-like"/>
    <property type="match status" value="2"/>
</dbReference>
<dbReference type="AlphaFoldDB" id="A0A453QDI6"/>
<evidence type="ECO:0000313" key="11">
    <source>
        <dbReference type="Proteomes" id="UP000015105"/>
    </source>
</evidence>
<feature type="region of interest" description="Disordered" evidence="7">
    <location>
        <begin position="338"/>
        <end position="363"/>
    </location>
</feature>
<dbReference type="GO" id="GO:0005634">
    <property type="term" value="C:nucleus"/>
    <property type="evidence" value="ECO:0007669"/>
    <property type="project" value="UniProtKB-SubCell"/>
</dbReference>
<dbReference type="EnsemblPlants" id="AET7Gv20051600.2">
    <property type="protein sequence ID" value="AET7Gv20051600.2"/>
    <property type="gene ID" value="AET7Gv20051600"/>
</dbReference>
<evidence type="ECO:0000256" key="4">
    <source>
        <dbReference type="ARBA" id="ARBA00023125"/>
    </source>
</evidence>
<dbReference type="Pfam" id="PF00249">
    <property type="entry name" value="Myb_DNA-binding"/>
    <property type="match status" value="2"/>
</dbReference>
<keyword evidence="11" id="KW-1185">Reference proteome</keyword>
<evidence type="ECO:0000256" key="7">
    <source>
        <dbReference type="SAM" id="MobiDB-lite"/>
    </source>
</evidence>
<dbReference type="FunFam" id="1.10.10.60:FF:000001">
    <property type="entry name" value="MYB-related transcription factor"/>
    <property type="match status" value="1"/>
</dbReference>
<reference evidence="10" key="4">
    <citation type="submission" date="2019-03" db="UniProtKB">
        <authorList>
            <consortium name="EnsemblPlants"/>
        </authorList>
    </citation>
    <scope>IDENTIFICATION</scope>
</reference>
<name>A0A453QDI6_AEGTS</name>
<reference evidence="11" key="2">
    <citation type="journal article" date="2017" name="Nat. Plants">
        <title>The Aegilops tauschii genome reveals multiple impacts of transposons.</title>
        <authorList>
            <person name="Zhao G."/>
            <person name="Zou C."/>
            <person name="Li K."/>
            <person name="Wang K."/>
            <person name="Li T."/>
            <person name="Gao L."/>
            <person name="Zhang X."/>
            <person name="Wang H."/>
            <person name="Yang Z."/>
            <person name="Liu X."/>
            <person name="Jiang W."/>
            <person name="Mao L."/>
            <person name="Kong X."/>
            <person name="Jiao Y."/>
            <person name="Jia J."/>
        </authorList>
    </citation>
    <scope>NUCLEOTIDE SEQUENCE [LARGE SCALE GENOMIC DNA]</scope>
    <source>
        <strain evidence="11">cv. AL8/78</strain>
    </source>
</reference>
<sequence length="398" mass="42470">KPPPIHPNETSKTQLLRRPLLATPLSGKLLASQSKKEKKLASYYLVAMGRSPCCDGEAGVKKGPWTPEEDKLLVDYIQEKGHGSWRRLPKLAGLNRCGKSCRLRWTNYLRPDIKRGRFTDDEEKLIIHLHSLLGNKWSSIATKLPGRTDNEIKNYWNTHLRKKLLGMGIDPVTHRPRTDLSLLAGLPGLLAAAGSFGGAGSATGAWDMNALRLQADAAKFQLLQGLVRALTTAAVPAPAPGMDNLMALLAASNGGQSGMNNGGQHGVDQSMLLQQCQWDGMNNLPALTNSAPASGMHNISGMFDSFGAGDGLSSTELGGHGGASGSNVTVDAVAPPRPMVANDQECNNNGGGGVSCEQTPASSPFDGLESLNLMDDLNTDGSWKDLLEQMSWLNSSEL</sequence>
<dbReference type="InterPro" id="IPR009057">
    <property type="entry name" value="Homeodomain-like_sf"/>
</dbReference>
<reference evidence="10" key="5">
    <citation type="journal article" date="2021" name="G3 (Bethesda)">
        <title>Aegilops tauschii genome assembly Aet v5.0 features greater sequence contiguity and improved annotation.</title>
        <authorList>
            <person name="Wang L."/>
            <person name="Zhu T."/>
            <person name="Rodriguez J.C."/>
            <person name="Deal K.R."/>
            <person name="Dubcovsky J."/>
            <person name="McGuire P.E."/>
            <person name="Lux T."/>
            <person name="Spannagl M."/>
            <person name="Mayer K.F.X."/>
            <person name="Baldrich P."/>
            <person name="Meyers B.C."/>
            <person name="Huo N."/>
            <person name="Gu Y.Q."/>
            <person name="Zhou H."/>
            <person name="Devos K.M."/>
            <person name="Bennetzen J.L."/>
            <person name="Unver T."/>
            <person name="Budak H."/>
            <person name="Gulick P.J."/>
            <person name="Galiba G."/>
            <person name="Kalapos B."/>
            <person name="Nelson D.R."/>
            <person name="Li P."/>
            <person name="You F.M."/>
            <person name="Luo M.C."/>
            <person name="Dvorak J."/>
        </authorList>
    </citation>
    <scope>NUCLEOTIDE SEQUENCE [LARGE SCALE GENOMIC DNA]</scope>
    <source>
        <strain evidence="10">cv. AL8/78</strain>
    </source>
</reference>
<evidence type="ECO:0000256" key="1">
    <source>
        <dbReference type="ARBA" id="ARBA00004123"/>
    </source>
</evidence>
<dbReference type="STRING" id="200361.A0A453QDI6"/>
<dbReference type="FunFam" id="1.10.10.60:FF:000349">
    <property type="entry name" value="Transcription factor MYB39"/>
    <property type="match status" value="1"/>
</dbReference>
<keyword evidence="6" id="KW-0539">Nucleus</keyword>
<dbReference type="SUPFAM" id="SSF46689">
    <property type="entry name" value="Homeodomain-like"/>
    <property type="match status" value="1"/>
</dbReference>
<accession>A0A453QDI6</accession>
<feature type="domain" description="HTH myb-type" evidence="9">
    <location>
        <begin position="57"/>
        <end position="109"/>
    </location>
</feature>
<organism evidence="10 11">
    <name type="scientific">Aegilops tauschii subsp. strangulata</name>
    <name type="common">Goatgrass</name>
    <dbReference type="NCBI Taxonomy" id="200361"/>
    <lineage>
        <taxon>Eukaryota</taxon>
        <taxon>Viridiplantae</taxon>
        <taxon>Streptophyta</taxon>
        <taxon>Embryophyta</taxon>
        <taxon>Tracheophyta</taxon>
        <taxon>Spermatophyta</taxon>
        <taxon>Magnoliopsida</taxon>
        <taxon>Liliopsida</taxon>
        <taxon>Poales</taxon>
        <taxon>Poaceae</taxon>
        <taxon>BOP clade</taxon>
        <taxon>Pooideae</taxon>
        <taxon>Triticodae</taxon>
        <taxon>Triticeae</taxon>
        <taxon>Triticinae</taxon>
        <taxon>Aegilops</taxon>
    </lineage>
</organism>
<keyword evidence="5" id="KW-0804">Transcription</keyword>
<feature type="domain" description="Myb-like" evidence="8">
    <location>
        <begin position="110"/>
        <end position="160"/>
    </location>
</feature>
<evidence type="ECO:0000256" key="2">
    <source>
        <dbReference type="ARBA" id="ARBA00022737"/>
    </source>
</evidence>
<dbReference type="PROSITE" id="PS50090">
    <property type="entry name" value="MYB_LIKE"/>
    <property type="match status" value="2"/>
</dbReference>
<dbReference type="InterPro" id="IPR001005">
    <property type="entry name" value="SANT/Myb"/>
</dbReference>
<reference evidence="11" key="1">
    <citation type="journal article" date="2014" name="Science">
        <title>Ancient hybridizations among the ancestral genomes of bread wheat.</title>
        <authorList>
            <consortium name="International Wheat Genome Sequencing Consortium,"/>
            <person name="Marcussen T."/>
            <person name="Sandve S.R."/>
            <person name="Heier L."/>
            <person name="Spannagl M."/>
            <person name="Pfeifer M."/>
            <person name="Jakobsen K.S."/>
            <person name="Wulff B.B."/>
            <person name="Steuernagel B."/>
            <person name="Mayer K.F."/>
            <person name="Olsen O.A."/>
        </authorList>
    </citation>
    <scope>NUCLEOTIDE SEQUENCE [LARGE SCALE GENOMIC DNA]</scope>
    <source>
        <strain evidence="11">cv. AL8/78</strain>
    </source>
</reference>